<evidence type="ECO:0000256" key="4">
    <source>
        <dbReference type="ARBA" id="ARBA00022553"/>
    </source>
</evidence>
<evidence type="ECO:0000313" key="6">
    <source>
        <dbReference type="EMBL" id="KAF6150639.1"/>
    </source>
</evidence>
<reference evidence="6 7" key="1">
    <citation type="journal article" date="2020" name="IScience">
        <title>Genome Sequencing of the Endangered Kingdonia uniflora (Circaeasteraceae, Ranunculales) Reveals Potential Mechanisms of Evolutionary Specialization.</title>
        <authorList>
            <person name="Sun Y."/>
            <person name="Deng T."/>
            <person name="Zhang A."/>
            <person name="Moore M.J."/>
            <person name="Landis J.B."/>
            <person name="Lin N."/>
            <person name="Zhang H."/>
            <person name="Zhang X."/>
            <person name="Huang J."/>
            <person name="Zhang X."/>
            <person name="Sun H."/>
            <person name="Wang H."/>
        </authorList>
    </citation>
    <scope>NUCLEOTIDE SEQUENCE [LARGE SCALE GENOMIC DNA]</scope>
    <source>
        <strain evidence="6">TB1705</strain>
        <tissue evidence="6">Leaf</tissue>
    </source>
</reference>
<keyword evidence="4" id="KW-0597">Phosphoprotein</keyword>
<evidence type="ECO:0000256" key="5">
    <source>
        <dbReference type="SAM" id="MobiDB-lite"/>
    </source>
</evidence>
<comment type="similarity">
    <text evidence="2">Belongs to the MLF family.</text>
</comment>
<dbReference type="AlphaFoldDB" id="A0A7J7M6Y1"/>
<dbReference type="Proteomes" id="UP000541444">
    <property type="component" value="Unassembled WGS sequence"/>
</dbReference>
<feature type="region of interest" description="Disordered" evidence="5">
    <location>
        <begin position="1"/>
        <end position="22"/>
    </location>
</feature>
<evidence type="ECO:0008006" key="8">
    <source>
        <dbReference type="Google" id="ProtNLM"/>
    </source>
</evidence>
<comment type="caution">
    <text evidence="6">The sequence shown here is derived from an EMBL/GenBank/DDBJ whole genome shotgun (WGS) entry which is preliminary data.</text>
</comment>
<evidence type="ECO:0000256" key="1">
    <source>
        <dbReference type="ARBA" id="ARBA00004496"/>
    </source>
</evidence>
<accession>A0A7J7M6Y1</accession>
<comment type="subcellular location">
    <subcellularLocation>
        <location evidence="1">Cytoplasm</location>
    </subcellularLocation>
</comment>
<feature type="region of interest" description="Disordered" evidence="5">
    <location>
        <begin position="155"/>
        <end position="182"/>
    </location>
</feature>
<organism evidence="6 7">
    <name type="scientific">Kingdonia uniflora</name>
    <dbReference type="NCBI Taxonomy" id="39325"/>
    <lineage>
        <taxon>Eukaryota</taxon>
        <taxon>Viridiplantae</taxon>
        <taxon>Streptophyta</taxon>
        <taxon>Embryophyta</taxon>
        <taxon>Tracheophyta</taxon>
        <taxon>Spermatophyta</taxon>
        <taxon>Magnoliopsida</taxon>
        <taxon>Ranunculales</taxon>
        <taxon>Circaeasteraceae</taxon>
        <taxon>Kingdonia</taxon>
    </lineage>
</organism>
<keyword evidence="3" id="KW-0963">Cytoplasm</keyword>
<protein>
    <recommendedName>
        <fullName evidence="8">CCHC-type domain-containing protein</fullName>
    </recommendedName>
</protein>
<evidence type="ECO:0000256" key="2">
    <source>
        <dbReference type="ARBA" id="ARBA00008332"/>
    </source>
</evidence>
<dbReference type="InterPro" id="IPR019376">
    <property type="entry name" value="Myeloid_leukemia_factor"/>
</dbReference>
<name>A0A7J7M6Y1_9MAGN</name>
<dbReference type="PANTHER" id="PTHR13105">
    <property type="entry name" value="MYELOID LEUKEMIA FACTOR"/>
    <property type="match status" value="1"/>
</dbReference>
<gene>
    <name evidence="6" type="ORF">GIB67_022251</name>
</gene>
<feature type="region of interest" description="Disordered" evidence="5">
    <location>
        <begin position="51"/>
        <end position="70"/>
    </location>
</feature>
<sequence length="264" mass="29743">MKHVQLQNAYNRLDRPTPQTQSFNFQSSTITYGGPNGAYYTSSTTRRAAGDGLTLEESKEADTTTGKAAHRVSRGIHDKMYVSPRYEYKPLRLDGSNYLSWLLSGTNMQKIEFSYPGDLIQLLLAAEQDGTFVFGKSKRFHPKRMKPAARKILSHDKDNHERGSGSGKATKSGNWGFEGPQKHNRFKKIRTPQTPKKIKKPDSKSPCLRCGAVGHWFCDCKTPWVPRVKVQANHITIDITFINTKLTASNFFGDTDASMDQHIE</sequence>
<dbReference type="OrthoDB" id="8707547at2759"/>
<proteinExistence type="inferred from homology"/>
<keyword evidence="7" id="KW-1185">Reference proteome</keyword>
<dbReference type="GO" id="GO:0005737">
    <property type="term" value="C:cytoplasm"/>
    <property type="evidence" value="ECO:0007669"/>
    <property type="project" value="UniProtKB-SubCell"/>
</dbReference>
<evidence type="ECO:0000256" key="3">
    <source>
        <dbReference type="ARBA" id="ARBA00022490"/>
    </source>
</evidence>
<feature type="compositionally biased region" description="Polar residues" evidence="5">
    <location>
        <begin position="1"/>
        <end position="10"/>
    </location>
</feature>
<dbReference type="EMBL" id="JACGCM010001727">
    <property type="protein sequence ID" value="KAF6150639.1"/>
    <property type="molecule type" value="Genomic_DNA"/>
</dbReference>
<evidence type="ECO:0000313" key="7">
    <source>
        <dbReference type="Proteomes" id="UP000541444"/>
    </source>
</evidence>